<sequence>MLTISCQSQSNPKIKVIAPDAFKTAIAKGEVQLVDVRTPEEFSEGAIGHALNNNVNGPDFETEILKLDKTQPVYVYCRSGARSQIAAKKMVDLGFTEVIDLEGGYLNWK</sequence>
<reference evidence="2" key="1">
    <citation type="journal article" date="2014" name="Int. J. Syst. Evol. Microbiol.">
        <title>Complete genome sequence of Corynebacterium casei LMG S-19264T (=DSM 44701T), isolated from a smear-ripened cheese.</title>
        <authorList>
            <consortium name="US DOE Joint Genome Institute (JGI-PGF)"/>
            <person name="Walter F."/>
            <person name="Albersmeier A."/>
            <person name="Kalinowski J."/>
            <person name="Ruckert C."/>
        </authorList>
    </citation>
    <scope>NUCLEOTIDE SEQUENCE</scope>
    <source>
        <strain evidence="2">CGMCC 1.12506</strain>
    </source>
</reference>
<reference evidence="2" key="2">
    <citation type="submission" date="2020-09" db="EMBL/GenBank/DDBJ databases">
        <authorList>
            <person name="Sun Q."/>
            <person name="Zhou Y."/>
        </authorList>
    </citation>
    <scope>NUCLEOTIDE SEQUENCE</scope>
    <source>
        <strain evidence="2">CGMCC 1.12506</strain>
    </source>
</reference>
<dbReference type="SMART" id="SM00450">
    <property type="entry name" value="RHOD"/>
    <property type="match status" value="1"/>
</dbReference>
<dbReference type="Proteomes" id="UP000625735">
    <property type="component" value="Unassembled WGS sequence"/>
</dbReference>
<dbReference type="PROSITE" id="PS50206">
    <property type="entry name" value="RHODANESE_3"/>
    <property type="match status" value="1"/>
</dbReference>
<dbReference type="InterPro" id="IPR036873">
    <property type="entry name" value="Rhodanese-like_dom_sf"/>
</dbReference>
<proteinExistence type="predicted"/>
<dbReference type="InterPro" id="IPR050229">
    <property type="entry name" value="GlpE_sulfurtransferase"/>
</dbReference>
<organism evidence="2 3">
    <name type="scientific">Flavobacterium orientale</name>
    <dbReference type="NCBI Taxonomy" id="1756020"/>
    <lineage>
        <taxon>Bacteria</taxon>
        <taxon>Pseudomonadati</taxon>
        <taxon>Bacteroidota</taxon>
        <taxon>Flavobacteriia</taxon>
        <taxon>Flavobacteriales</taxon>
        <taxon>Flavobacteriaceae</taxon>
        <taxon>Flavobacterium</taxon>
    </lineage>
</organism>
<evidence type="ECO:0000313" key="2">
    <source>
        <dbReference type="EMBL" id="GGD24287.1"/>
    </source>
</evidence>
<comment type="caution">
    <text evidence="2">The sequence shown here is derived from an EMBL/GenBank/DDBJ whole genome shotgun (WGS) entry which is preliminary data.</text>
</comment>
<keyword evidence="3" id="KW-1185">Reference proteome</keyword>
<dbReference type="SUPFAM" id="SSF52821">
    <property type="entry name" value="Rhodanese/Cell cycle control phosphatase"/>
    <property type="match status" value="1"/>
</dbReference>
<evidence type="ECO:0000259" key="1">
    <source>
        <dbReference type="PROSITE" id="PS50206"/>
    </source>
</evidence>
<accession>A0A917DAX1</accession>
<dbReference type="AlphaFoldDB" id="A0A917DAX1"/>
<dbReference type="PANTHER" id="PTHR43031">
    <property type="entry name" value="FAD-DEPENDENT OXIDOREDUCTASE"/>
    <property type="match status" value="1"/>
</dbReference>
<dbReference type="Pfam" id="PF00581">
    <property type="entry name" value="Rhodanese"/>
    <property type="match status" value="1"/>
</dbReference>
<gene>
    <name evidence="2" type="ORF">GCM10011343_13100</name>
</gene>
<name>A0A917DAX1_9FLAO</name>
<dbReference type="CDD" id="cd00158">
    <property type="entry name" value="RHOD"/>
    <property type="match status" value="1"/>
</dbReference>
<dbReference type="InterPro" id="IPR001763">
    <property type="entry name" value="Rhodanese-like_dom"/>
</dbReference>
<evidence type="ECO:0000313" key="3">
    <source>
        <dbReference type="Proteomes" id="UP000625735"/>
    </source>
</evidence>
<feature type="domain" description="Rhodanese" evidence="1">
    <location>
        <begin position="27"/>
        <end position="109"/>
    </location>
</feature>
<dbReference type="EMBL" id="BMFG01000004">
    <property type="protein sequence ID" value="GGD24287.1"/>
    <property type="molecule type" value="Genomic_DNA"/>
</dbReference>
<protein>
    <recommendedName>
        <fullName evidence="1">Rhodanese domain-containing protein</fullName>
    </recommendedName>
</protein>
<dbReference type="Gene3D" id="3.40.250.10">
    <property type="entry name" value="Rhodanese-like domain"/>
    <property type="match status" value="1"/>
</dbReference>
<dbReference type="PANTHER" id="PTHR43031:SF1">
    <property type="entry name" value="PYRIDINE NUCLEOTIDE-DISULPHIDE OXIDOREDUCTASE"/>
    <property type="match status" value="1"/>
</dbReference>